<sequence>MALNIRNPEADRLAAELAQATGETKTEAVIQAMRDRLDRVRRERGGTRLADELDEIARACAALPVRDRRSAEEILGYDEHGLPR</sequence>
<evidence type="ECO:0000313" key="1">
    <source>
        <dbReference type="EMBL" id="AGA33919.1"/>
    </source>
</evidence>
<dbReference type="PATRIC" id="fig|1255043.3.peg.2285"/>
<dbReference type="HOGENOM" id="CLU_165457_4_0_6"/>
<dbReference type="RefSeq" id="WP_015259040.1">
    <property type="nucleotide sequence ID" value="NC_019902.2"/>
</dbReference>
<dbReference type="KEGG" id="tni:TVNIR_2265"/>
<dbReference type="Pfam" id="PF07704">
    <property type="entry name" value="PSK_trans_fac"/>
    <property type="match status" value="1"/>
</dbReference>
<keyword evidence="2" id="KW-1185">Reference proteome</keyword>
<reference evidence="1" key="1">
    <citation type="submission" date="2015-12" db="EMBL/GenBank/DDBJ databases">
        <authorList>
            <person name="Tikhonova T.V."/>
            <person name="Pavlov A.R."/>
            <person name="Beletsky A.V."/>
            <person name="Mardanov A.V."/>
            <person name="Sorokin D.Y."/>
            <person name="Ravin N.V."/>
            <person name="Popov V.O."/>
        </authorList>
    </citation>
    <scope>NUCLEOTIDE SEQUENCE</scope>
    <source>
        <strain evidence="1">DSM 14787</strain>
    </source>
</reference>
<dbReference type="InterPro" id="IPR011660">
    <property type="entry name" value="VapB-like"/>
</dbReference>
<organism evidence="1 2">
    <name type="scientific">Thioalkalivibrio nitratireducens (strain DSM 14787 / UNIQEM 213 / ALEN2)</name>
    <dbReference type="NCBI Taxonomy" id="1255043"/>
    <lineage>
        <taxon>Bacteria</taxon>
        <taxon>Pseudomonadati</taxon>
        <taxon>Pseudomonadota</taxon>
        <taxon>Gammaproteobacteria</taxon>
        <taxon>Chromatiales</taxon>
        <taxon>Ectothiorhodospiraceae</taxon>
        <taxon>Thioalkalivibrio</taxon>
    </lineage>
</organism>
<evidence type="ECO:0000313" key="2">
    <source>
        <dbReference type="Proteomes" id="UP000010809"/>
    </source>
</evidence>
<dbReference type="eggNOG" id="COG4423">
    <property type="taxonomic scope" value="Bacteria"/>
</dbReference>
<dbReference type="OrthoDB" id="495439at2"/>
<dbReference type="STRING" id="1255043.TVNIR_2265"/>
<dbReference type="AlphaFoldDB" id="L0DWF9"/>
<name>L0DWF9_THIND</name>
<dbReference type="EMBL" id="CP003989">
    <property type="protein sequence ID" value="AGA33919.1"/>
    <property type="molecule type" value="Genomic_DNA"/>
</dbReference>
<gene>
    <name evidence="1" type="primary">vapB30 [H]</name>
    <name evidence="1" type="ordered locus">TVNIR_2265</name>
</gene>
<protein>
    <submittedName>
        <fullName evidence="1">Rv0623 family protein transcription factor</fullName>
    </submittedName>
</protein>
<dbReference type="Proteomes" id="UP000010809">
    <property type="component" value="Chromosome"/>
</dbReference>
<proteinExistence type="predicted"/>
<accession>L0DWF9</accession>